<dbReference type="Pfam" id="PF07196">
    <property type="entry name" value="Flagellin_IN"/>
    <property type="match status" value="1"/>
</dbReference>
<reference evidence="6 7" key="1">
    <citation type="submission" date="2016-10" db="EMBL/GenBank/DDBJ databases">
        <authorList>
            <person name="de Groot N.N."/>
        </authorList>
    </citation>
    <scope>NUCLEOTIDE SEQUENCE [LARGE SCALE GENOMIC DNA]</scope>
    <source>
        <strain evidence="6 7">Nm13</strain>
    </source>
</reference>
<keyword evidence="3" id="KW-0964">Secreted</keyword>
<dbReference type="Pfam" id="PF00669">
    <property type="entry name" value="Flagellin_N"/>
    <property type="match status" value="1"/>
</dbReference>
<dbReference type="OrthoDB" id="9796789at2"/>
<gene>
    <name evidence="6" type="ORF">SAMN05216334_11561</name>
</gene>
<proteinExistence type="inferred from homology"/>
<name>A0A1H5VZ29_9PROT</name>
<comment type="function">
    <text evidence="3">Flagellin is the subunit protein which polymerizes to form the filaments of bacterial flagella.</text>
</comment>
<dbReference type="Gene3D" id="3.30.70.2120">
    <property type="match status" value="1"/>
</dbReference>
<organism evidence="6 7">
    <name type="scientific">Nitrosomonas ureae</name>
    <dbReference type="NCBI Taxonomy" id="44577"/>
    <lineage>
        <taxon>Bacteria</taxon>
        <taxon>Pseudomonadati</taxon>
        <taxon>Pseudomonadota</taxon>
        <taxon>Betaproteobacteria</taxon>
        <taxon>Nitrosomonadales</taxon>
        <taxon>Nitrosomonadaceae</taxon>
        <taxon>Nitrosomonas</taxon>
    </lineage>
</organism>
<dbReference type="Proteomes" id="UP000236753">
    <property type="component" value="Unassembled WGS sequence"/>
</dbReference>
<dbReference type="SUPFAM" id="SSF64518">
    <property type="entry name" value="Phase 1 flagellin"/>
    <property type="match status" value="2"/>
</dbReference>
<dbReference type="InterPro" id="IPR001029">
    <property type="entry name" value="Flagellin_N"/>
</dbReference>
<dbReference type="PRINTS" id="PR00207">
    <property type="entry name" value="FLAGELLIN"/>
</dbReference>
<keyword evidence="2 3" id="KW-0975">Bacterial flagellum</keyword>
<evidence type="ECO:0000313" key="6">
    <source>
        <dbReference type="EMBL" id="SEF92529.1"/>
    </source>
</evidence>
<keyword evidence="6" id="KW-0282">Flagellum</keyword>
<dbReference type="RefSeq" id="WP_103966786.1">
    <property type="nucleotide sequence ID" value="NZ_FNUX01000015.1"/>
</dbReference>
<accession>A0A1H5VZ29</accession>
<feature type="domain" description="Flagellin C-terminal" evidence="5">
    <location>
        <begin position="483"/>
        <end position="568"/>
    </location>
</feature>
<dbReference type="PANTHER" id="PTHR42792:SF2">
    <property type="entry name" value="FLAGELLIN"/>
    <property type="match status" value="1"/>
</dbReference>
<dbReference type="InterPro" id="IPR001492">
    <property type="entry name" value="Flagellin"/>
</dbReference>
<evidence type="ECO:0000313" key="7">
    <source>
        <dbReference type="Proteomes" id="UP000236753"/>
    </source>
</evidence>
<dbReference type="GO" id="GO:0005198">
    <property type="term" value="F:structural molecule activity"/>
    <property type="evidence" value="ECO:0007669"/>
    <property type="project" value="UniProtKB-UniRule"/>
</dbReference>
<dbReference type="PANTHER" id="PTHR42792">
    <property type="entry name" value="FLAGELLIN"/>
    <property type="match status" value="1"/>
</dbReference>
<dbReference type="InterPro" id="IPR046358">
    <property type="entry name" value="Flagellin_C"/>
</dbReference>
<dbReference type="AlphaFoldDB" id="A0A1H5VZ29"/>
<evidence type="ECO:0000259" key="5">
    <source>
        <dbReference type="Pfam" id="PF00700"/>
    </source>
</evidence>
<keyword evidence="6" id="KW-0966">Cell projection</keyword>
<evidence type="ECO:0000256" key="1">
    <source>
        <dbReference type="ARBA" id="ARBA00005709"/>
    </source>
</evidence>
<dbReference type="GO" id="GO:0009288">
    <property type="term" value="C:bacterial-type flagellum"/>
    <property type="evidence" value="ECO:0007669"/>
    <property type="project" value="UniProtKB-SubCell"/>
</dbReference>
<dbReference type="Gene3D" id="1.20.1330.10">
    <property type="entry name" value="f41 fragment of flagellin, N-terminal domain"/>
    <property type="match status" value="2"/>
</dbReference>
<protein>
    <recommendedName>
        <fullName evidence="3">Flagellin</fullName>
    </recommendedName>
</protein>
<dbReference type="GO" id="GO:0005576">
    <property type="term" value="C:extracellular region"/>
    <property type="evidence" value="ECO:0007669"/>
    <property type="project" value="UniProtKB-SubCell"/>
</dbReference>
<keyword evidence="6" id="KW-0969">Cilium</keyword>
<dbReference type="Pfam" id="PF00700">
    <property type="entry name" value="Flagellin_C"/>
    <property type="match status" value="1"/>
</dbReference>
<comment type="subcellular location">
    <subcellularLocation>
        <location evidence="3">Secreted</location>
    </subcellularLocation>
    <subcellularLocation>
        <location evidence="3">Bacterial flagellum</location>
    </subcellularLocation>
</comment>
<dbReference type="InterPro" id="IPR010810">
    <property type="entry name" value="Flagellin_hook_IN_motif"/>
</dbReference>
<sequence>MSQVINSNIASLTAQRNLNSSQSSLNTSLERLSSGLRINSAKDDAAGLAISERMSTQIRGLNQANRNANDGISLTQTAEGALTEIGNNLQRIRELSVQASNATNTASDRAALQAEVTQLTSEIQRVATQTQFNGMNLLDGSFGTFNLQVGANANQTISASSGNFQTNSFGNYRIGGLAAFTSGGVGDLVAGTIGANSNAIGNAVLVSGTTGDTSGVNGAAAAGDFRISTSSGNFDVYYRAGASAAEIASSINKAGSGVNASATTEVVLGAATGSGAGFLQNTTYSFAISTDYSDPTNANTVDPKFTTISFKTGGADDASDVDSGNYLSTAIKAFNDASAKTGFTAEAVQTEDGYWAIKLSNTNGNDLRILNNSYDNTGAAIGITVSDIAVLDGDTGTTDSLADTLAGGGLDATTGVWTNGNGAWYTGKVTLDSAQSFSVTTAVADVFQDAATPGTAAAGTYGAQLQATNAVDVTSYDAAQRTLSIVDAALSTVNSQRANFGALQNRLESTMSNLQSTSENLSASRSRIRDADFAAESANLTRSQILQQAGVAMLAQANQLPNNVLSLLR</sequence>
<evidence type="ECO:0000256" key="3">
    <source>
        <dbReference type="RuleBase" id="RU362073"/>
    </source>
</evidence>
<evidence type="ECO:0000259" key="4">
    <source>
        <dbReference type="Pfam" id="PF00669"/>
    </source>
</evidence>
<feature type="domain" description="Flagellin N-terminal" evidence="4">
    <location>
        <begin position="5"/>
        <end position="141"/>
    </location>
</feature>
<evidence type="ECO:0000256" key="2">
    <source>
        <dbReference type="ARBA" id="ARBA00023143"/>
    </source>
</evidence>
<dbReference type="EMBL" id="FNUX01000015">
    <property type="protein sequence ID" value="SEF92529.1"/>
    <property type="molecule type" value="Genomic_DNA"/>
</dbReference>
<comment type="similarity">
    <text evidence="1 3">Belongs to the bacterial flagellin family.</text>
</comment>